<name>A0A218ML72_9VIRU</name>
<sequence length="113" mass="13171">MIKLTNILSEMLNTYQVEAYMLTDNSFNITDVLDQIRAVRKITIVRNITPEDYVQKPNVEFTLVSIKFITRGDAKKDLEKIKQDIETSDMSKTDLRVPGVKSFKYKPETLRRL</sequence>
<evidence type="ECO:0000313" key="1">
    <source>
        <dbReference type="EMBL" id="ASF00030.1"/>
    </source>
</evidence>
<protein>
    <submittedName>
        <fullName evidence="1">Uncharacterized protein</fullName>
    </submittedName>
</protein>
<accession>A0A218ML72</accession>
<reference evidence="1" key="2">
    <citation type="journal article" date="2017" name="Nat. Commun.">
        <title>Single-virus genomics reveals hidden cosmopolitan and abundant viruses.</title>
        <authorList>
            <person name="Martinez-Hernandez F."/>
            <person name="Fornas O."/>
            <person name="Lluesma Gomez M."/>
            <person name="Bolduc B."/>
            <person name="de la Cruz Pena M.J."/>
            <person name="Martinez J.M."/>
            <person name="Anton J."/>
            <person name="Gasol J.M."/>
            <person name="Rosselli R."/>
            <person name="Rodriguez-Valera F."/>
            <person name="Sullivan M.B."/>
            <person name="Acinas S.G."/>
            <person name="Martinez-Garcia M."/>
        </authorList>
    </citation>
    <scope>NUCLEOTIDE SEQUENCE</scope>
</reference>
<proteinExistence type="predicted"/>
<reference evidence="1" key="1">
    <citation type="submission" date="2016-10" db="EMBL/GenBank/DDBJ databases">
        <authorList>
            <person name="Varghese N."/>
        </authorList>
    </citation>
    <scope>NUCLEOTIDE SEQUENCE</scope>
</reference>
<dbReference type="EMBL" id="KY052811">
    <property type="protein sequence ID" value="ASF00030.1"/>
    <property type="molecule type" value="Genomic_DNA"/>
</dbReference>
<organism evidence="1">
    <name type="scientific">uncultured virus</name>
    <dbReference type="NCBI Taxonomy" id="340016"/>
    <lineage>
        <taxon>Viruses</taxon>
        <taxon>environmental samples</taxon>
    </lineage>
</organism>